<dbReference type="PANTHER" id="PTHR48123:SF1">
    <property type="entry name" value="AAA+ ATPASE DOMAIN-CONTAINING PROTEIN"/>
    <property type="match status" value="1"/>
</dbReference>
<proteinExistence type="predicted"/>
<name>A0A1J4K7A9_9EUKA</name>
<dbReference type="GeneID" id="94827203"/>
<reference evidence="1" key="1">
    <citation type="submission" date="2016-10" db="EMBL/GenBank/DDBJ databases">
        <authorList>
            <person name="Benchimol M."/>
            <person name="Almeida L.G."/>
            <person name="Vasconcelos A.T."/>
            <person name="Perreira-Neves A."/>
            <person name="Rosa I.A."/>
            <person name="Tasca T."/>
            <person name="Bogo M.R."/>
            <person name="de Souza W."/>
        </authorList>
    </citation>
    <scope>NUCLEOTIDE SEQUENCE [LARGE SCALE GENOMIC DNA]</scope>
    <source>
        <strain evidence="1">K</strain>
    </source>
</reference>
<evidence type="ECO:0000313" key="1">
    <source>
        <dbReference type="EMBL" id="OHT06768.1"/>
    </source>
</evidence>
<dbReference type="PANTHER" id="PTHR48123">
    <property type="entry name" value="ARL2_BIND_BART DOMAIN-CONTAINING PROTEIN"/>
    <property type="match status" value="1"/>
</dbReference>
<gene>
    <name evidence="1" type="ORF">TRFO_05454</name>
</gene>
<dbReference type="VEuPathDB" id="TrichDB:TRFO_05454"/>
<dbReference type="OrthoDB" id="10264864at2759"/>
<sequence length="265" mass="31314">MTFLDLEQKINQKLFNQKDDLKEEKIQEIDPDILTKYNSINVFLGKAGSGKSFNILQTFAKISLVSPKTHLILYITKTGRVNDKTFDLFNEFIKIPIVYCSLEDAVSKFNEIIEWKEVYRKIKEGELDISDLTAENKRTLFEKLCIKNFRHKWLHTIVYFEDAHKNPLLYGNNKNLYFLQRIPLFRHDNCSYYFAIQLLVGFPSDLKTQITDLFLFPGYSNQQLKFIMNHINIDMNPTEFIECYKSLGRREFIKINNETGNIEFC</sequence>
<keyword evidence="2" id="KW-1185">Reference proteome</keyword>
<dbReference type="AlphaFoldDB" id="A0A1J4K7A9"/>
<protein>
    <recommendedName>
        <fullName evidence="3">DNA helicase</fullName>
    </recommendedName>
</protein>
<evidence type="ECO:0008006" key="3">
    <source>
        <dbReference type="Google" id="ProtNLM"/>
    </source>
</evidence>
<dbReference type="EMBL" id="MLAK01000716">
    <property type="protein sequence ID" value="OHT06768.1"/>
    <property type="molecule type" value="Genomic_DNA"/>
</dbReference>
<evidence type="ECO:0000313" key="2">
    <source>
        <dbReference type="Proteomes" id="UP000179807"/>
    </source>
</evidence>
<dbReference type="RefSeq" id="XP_068359904.1">
    <property type="nucleotide sequence ID" value="XM_068492499.1"/>
</dbReference>
<comment type="caution">
    <text evidence="1">The sequence shown here is derived from an EMBL/GenBank/DDBJ whole genome shotgun (WGS) entry which is preliminary data.</text>
</comment>
<dbReference type="Proteomes" id="UP000179807">
    <property type="component" value="Unassembled WGS sequence"/>
</dbReference>
<organism evidence="1 2">
    <name type="scientific">Tritrichomonas foetus</name>
    <dbReference type="NCBI Taxonomy" id="1144522"/>
    <lineage>
        <taxon>Eukaryota</taxon>
        <taxon>Metamonada</taxon>
        <taxon>Parabasalia</taxon>
        <taxon>Tritrichomonadida</taxon>
        <taxon>Tritrichomonadidae</taxon>
        <taxon>Tritrichomonas</taxon>
    </lineage>
</organism>
<accession>A0A1J4K7A9</accession>